<organism evidence="2 3">
    <name type="scientific">Clostridium disporicum</name>
    <dbReference type="NCBI Taxonomy" id="84024"/>
    <lineage>
        <taxon>Bacteria</taxon>
        <taxon>Bacillati</taxon>
        <taxon>Bacillota</taxon>
        <taxon>Clostridia</taxon>
        <taxon>Eubacteriales</taxon>
        <taxon>Clostridiaceae</taxon>
        <taxon>Clostridium</taxon>
    </lineage>
</organism>
<evidence type="ECO:0000259" key="1">
    <source>
        <dbReference type="Pfam" id="PF06114"/>
    </source>
</evidence>
<protein>
    <submittedName>
        <fullName evidence="2">Phage protein</fullName>
    </submittedName>
</protein>
<evidence type="ECO:0000313" key="3">
    <source>
        <dbReference type="Proteomes" id="UP000095558"/>
    </source>
</evidence>
<dbReference type="AlphaFoldDB" id="A0A174DH77"/>
<feature type="domain" description="IrrE N-terminal-like" evidence="1">
    <location>
        <begin position="15"/>
        <end position="121"/>
    </location>
</feature>
<dbReference type="InterPro" id="IPR010359">
    <property type="entry name" value="IrrE_HExxH"/>
</dbReference>
<dbReference type="Proteomes" id="UP000095558">
    <property type="component" value="Unassembled WGS sequence"/>
</dbReference>
<dbReference type="RefSeq" id="WP_055276478.1">
    <property type="nucleotide sequence ID" value="NZ_CYZV01000018.1"/>
</dbReference>
<name>A0A174DH77_9CLOT</name>
<proteinExistence type="predicted"/>
<dbReference type="EMBL" id="CYZV01000018">
    <property type="protein sequence ID" value="CUO24952.1"/>
    <property type="molecule type" value="Genomic_DNA"/>
</dbReference>
<evidence type="ECO:0000313" key="2">
    <source>
        <dbReference type="EMBL" id="CUO24952.1"/>
    </source>
</evidence>
<reference evidence="2 3" key="1">
    <citation type="submission" date="2015-09" db="EMBL/GenBank/DDBJ databases">
        <authorList>
            <consortium name="Pathogen Informatics"/>
        </authorList>
    </citation>
    <scope>NUCLEOTIDE SEQUENCE [LARGE SCALE GENOMIC DNA]</scope>
    <source>
        <strain evidence="2 3">2789STDY5834855</strain>
    </source>
</reference>
<dbReference type="OrthoDB" id="1707128at2"/>
<accession>A0A174DH77</accession>
<dbReference type="Pfam" id="PF06114">
    <property type="entry name" value="Peptidase_M78"/>
    <property type="match status" value="1"/>
</dbReference>
<gene>
    <name evidence="2" type="ORF">ERS852470_01820</name>
</gene>
<sequence length="152" mass="17354">MSNYENLISIAHNNGIKVVESDLGIDKAFGKCIGNLIIINNRVNEYERFCVLAEELGHFNLTVGDITNQSNFNNIKQELIARRWSYEKLISPEDIINAILSGIDNIYDLSESLNVTEDFLIQSIEHYKKKYGIYYVGETHLLMFDPISVASF</sequence>